<dbReference type="SUPFAM" id="SSF48452">
    <property type="entry name" value="TPR-like"/>
    <property type="match status" value="1"/>
</dbReference>
<dbReference type="Gene3D" id="1.25.40.10">
    <property type="entry name" value="Tetratricopeptide repeat domain"/>
    <property type="match status" value="1"/>
</dbReference>
<name>A0ABW3M477_9PSEU</name>
<protein>
    <recommendedName>
        <fullName evidence="3">XRE family transcriptional regulator</fullName>
    </recommendedName>
</protein>
<organism evidence="1 2">
    <name type="scientific">Kibdelosporangium lantanae</name>
    <dbReference type="NCBI Taxonomy" id="1497396"/>
    <lineage>
        <taxon>Bacteria</taxon>
        <taxon>Bacillati</taxon>
        <taxon>Actinomycetota</taxon>
        <taxon>Actinomycetes</taxon>
        <taxon>Pseudonocardiales</taxon>
        <taxon>Pseudonocardiaceae</taxon>
        <taxon>Kibdelosporangium</taxon>
    </lineage>
</organism>
<proteinExistence type="predicted"/>
<sequence length="422" mass="47669">MSDLSMGRLLTQLREACGRSQAEQATLLSTLSGQSITRHEVSRWEHEKRLLSKFWLPYTAVSFGVDVDVLQRAVAVSRRARRERQEVSRQPEPDMGYDMHRRQFMRSFAGFAIGLPHLDISKNSNIGFGEVSQLVTRTARIRRIDDYIGGIASYDLYASELAWTEAFAKRINCTEGVQQALVGVIAEQAQMAGWAAFDAGMNDQARRHWKRSKDAARDARSPTLEGNSLAFMAYLESVGDRPDVSTAIASYVTAEKYATPKVRALLLERMAWTHAVTRDFQATHRALALAEEAIHEDGNEKEPDWVFWVDPVEIQIMTGRCWTELQRPLRAVPTLEKALKQYSDMHARDKALYSTWLAKAYFDAGEPEQAALTIDQSLNLAVGVGSVRPFSRIKKVARLLESHRSSPTVQRMLDRVERAIPE</sequence>
<reference evidence="2" key="1">
    <citation type="journal article" date="2019" name="Int. J. Syst. Evol. Microbiol.">
        <title>The Global Catalogue of Microorganisms (GCM) 10K type strain sequencing project: providing services to taxonomists for standard genome sequencing and annotation.</title>
        <authorList>
            <consortium name="The Broad Institute Genomics Platform"/>
            <consortium name="The Broad Institute Genome Sequencing Center for Infectious Disease"/>
            <person name="Wu L."/>
            <person name="Ma J."/>
        </authorList>
    </citation>
    <scope>NUCLEOTIDE SEQUENCE [LARGE SCALE GENOMIC DNA]</scope>
    <source>
        <strain evidence="2">JCM 31486</strain>
    </source>
</reference>
<comment type="caution">
    <text evidence="1">The sequence shown here is derived from an EMBL/GenBank/DDBJ whole genome shotgun (WGS) entry which is preliminary data.</text>
</comment>
<dbReference type="InterPro" id="IPR011990">
    <property type="entry name" value="TPR-like_helical_dom_sf"/>
</dbReference>
<evidence type="ECO:0000313" key="1">
    <source>
        <dbReference type="EMBL" id="MFD1044169.1"/>
    </source>
</evidence>
<dbReference type="Proteomes" id="UP001597045">
    <property type="component" value="Unassembled WGS sequence"/>
</dbReference>
<accession>A0ABW3M477</accession>
<keyword evidence="2" id="KW-1185">Reference proteome</keyword>
<dbReference type="EMBL" id="JBHTIS010000009">
    <property type="protein sequence ID" value="MFD1044169.1"/>
    <property type="molecule type" value="Genomic_DNA"/>
</dbReference>
<evidence type="ECO:0000313" key="2">
    <source>
        <dbReference type="Proteomes" id="UP001597045"/>
    </source>
</evidence>
<gene>
    <name evidence="1" type="ORF">ACFQ1S_00445</name>
</gene>
<evidence type="ECO:0008006" key="3">
    <source>
        <dbReference type="Google" id="ProtNLM"/>
    </source>
</evidence>